<keyword evidence="4" id="KW-0520">NAD</keyword>
<dbReference type="InterPro" id="IPR036249">
    <property type="entry name" value="Thioredoxin-like_sf"/>
</dbReference>
<dbReference type="EC" id="1.8.1.8" evidence="1"/>
<dbReference type="Proteomes" id="UP000198406">
    <property type="component" value="Unassembled WGS sequence"/>
</dbReference>
<evidence type="ECO:0000256" key="5">
    <source>
        <dbReference type="ARBA" id="ARBA00047388"/>
    </source>
</evidence>
<evidence type="ECO:0000256" key="4">
    <source>
        <dbReference type="ARBA" id="ARBA00023027"/>
    </source>
</evidence>
<evidence type="ECO:0000259" key="8">
    <source>
        <dbReference type="Pfam" id="PF13905"/>
    </source>
</evidence>
<dbReference type="OrthoDB" id="409136at2759"/>
<organism evidence="9 10">
    <name type="scientific">Fistulifera solaris</name>
    <name type="common">Oleaginous diatom</name>
    <dbReference type="NCBI Taxonomy" id="1519565"/>
    <lineage>
        <taxon>Eukaryota</taxon>
        <taxon>Sar</taxon>
        <taxon>Stramenopiles</taxon>
        <taxon>Ochrophyta</taxon>
        <taxon>Bacillariophyta</taxon>
        <taxon>Bacillariophyceae</taxon>
        <taxon>Bacillariophycidae</taxon>
        <taxon>Naviculales</taxon>
        <taxon>Naviculaceae</taxon>
        <taxon>Fistulifera</taxon>
    </lineage>
</organism>
<comment type="catalytic activity">
    <reaction evidence="5">
        <text>[protein]-dithiol + NAD(+) = [protein]-disulfide + NADH + H(+)</text>
        <dbReference type="Rhea" id="RHEA:18749"/>
        <dbReference type="Rhea" id="RHEA-COMP:10593"/>
        <dbReference type="Rhea" id="RHEA-COMP:10594"/>
        <dbReference type="ChEBI" id="CHEBI:15378"/>
        <dbReference type="ChEBI" id="CHEBI:29950"/>
        <dbReference type="ChEBI" id="CHEBI:50058"/>
        <dbReference type="ChEBI" id="CHEBI:57540"/>
        <dbReference type="ChEBI" id="CHEBI:57945"/>
        <dbReference type="EC" id="1.8.1.8"/>
    </reaction>
</comment>
<dbReference type="SUPFAM" id="SSF52833">
    <property type="entry name" value="Thioredoxin-like"/>
    <property type="match status" value="1"/>
</dbReference>
<dbReference type="Pfam" id="PF13905">
    <property type="entry name" value="Thioredoxin_8"/>
    <property type="match status" value="1"/>
</dbReference>
<reference evidence="9 10" key="1">
    <citation type="journal article" date="2015" name="Plant Cell">
        <title>Oil accumulation by the oleaginous diatom Fistulifera solaris as revealed by the genome and transcriptome.</title>
        <authorList>
            <person name="Tanaka T."/>
            <person name="Maeda Y."/>
            <person name="Veluchamy A."/>
            <person name="Tanaka M."/>
            <person name="Abida H."/>
            <person name="Marechal E."/>
            <person name="Bowler C."/>
            <person name="Muto M."/>
            <person name="Sunaga Y."/>
            <person name="Tanaka M."/>
            <person name="Yoshino T."/>
            <person name="Taniguchi T."/>
            <person name="Fukuda Y."/>
            <person name="Nemoto M."/>
            <person name="Matsumoto M."/>
            <person name="Wong P.S."/>
            <person name="Aburatani S."/>
            <person name="Fujibuchi W."/>
        </authorList>
    </citation>
    <scope>NUCLEOTIDE SEQUENCE [LARGE SCALE GENOMIC DNA]</scope>
    <source>
        <strain evidence="9 10">JPCC DA0580</strain>
    </source>
</reference>
<comment type="catalytic activity">
    <reaction evidence="6">
        <text>[protein]-dithiol + NADP(+) = [protein]-disulfide + NADPH + H(+)</text>
        <dbReference type="Rhea" id="RHEA:18753"/>
        <dbReference type="Rhea" id="RHEA-COMP:10593"/>
        <dbReference type="Rhea" id="RHEA-COMP:10594"/>
        <dbReference type="ChEBI" id="CHEBI:15378"/>
        <dbReference type="ChEBI" id="CHEBI:29950"/>
        <dbReference type="ChEBI" id="CHEBI:50058"/>
        <dbReference type="ChEBI" id="CHEBI:57783"/>
        <dbReference type="ChEBI" id="CHEBI:58349"/>
        <dbReference type="EC" id="1.8.1.8"/>
    </reaction>
</comment>
<evidence type="ECO:0000256" key="7">
    <source>
        <dbReference type="SAM" id="MobiDB-lite"/>
    </source>
</evidence>
<keyword evidence="10" id="KW-1185">Reference proteome</keyword>
<name>A0A1Z5JCL1_FISSO</name>
<gene>
    <name evidence="9" type="ORF">FisN_7Lh099</name>
</gene>
<feature type="region of interest" description="Disordered" evidence="7">
    <location>
        <begin position="32"/>
        <end position="158"/>
    </location>
</feature>
<evidence type="ECO:0000256" key="1">
    <source>
        <dbReference type="ARBA" id="ARBA00012612"/>
    </source>
</evidence>
<keyword evidence="2" id="KW-0677">Repeat</keyword>
<comment type="caution">
    <text evidence="9">The sequence shown here is derived from an EMBL/GenBank/DDBJ whole genome shotgun (WGS) entry which is preliminary data.</text>
</comment>
<keyword evidence="3" id="KW-0560">Oxidoreductase</keyword>
<dbReference type="InterPro" id="IPR012336">
    <property type="entry name" value="Thioredoxin-like_fold"/>
</dbReference>
<dbReference type="Gene3D" id="3.40.30.10">
    <property type="entry name" value="Glutaredoxin"/>
    <property type="match status" value="1"/>
</dbReference>
<dbReference type="InParanoid" id="A0A1Z5JCL1"/>
<protein>
    <recommendedName>
        <fullName evidence="1">protein-disulfide reductase</fullName>
        <ecNumber evidence="1">1.8.1.8</ecNumber>
    </recommendedName>
</protein>
<evidence type="ECO:0000256" key="6">
    <source>
        <dbReference type="ARBA" id="ARBA00047804"/>
    </source>
</evidence>
<evidence type="ECO:0000256" key="3">
    <source>
        <dbReference type="ARBA" id="ARBA00023002"/>
    </source>
</evidence>
<feature type="domain" description="Thioredoxin-like fold" evidence="8">
    <location>
        <begin position="304"/>
        <end position="393"/>
    </location>
</feature>
<dbReference type="EMBL" id="BDSP01000044">
    <property type="protein sequence ID" value="GAX11725.1"/>
    <property type="molecule type" value="Genomic_DNA"/>
</dbReference>
<evidence type="ECO:0000313" key="10">
    <source>
        <dbReference type="Proteomes" id="UP000198406"/>
    </source>
</evidence>
<proteinExistence type="predicted"/>
<feature type="region of interest" description="Disordered" evidence="7">
    <location>
        <begin position="188"/>
        <end position="209"/>
    </location>
</feature>
<dbReference type="PANTHER" id="PTHR13871">
    <property type="entry name" value="THIOREDOXIN"/>
    <property type="match status" value="1"/>
</dbReference>
<sequence>MSTKGPADLAAELKRLEEELERKQMEEKIQSLKAQLADDDEYVEESEYYEEEIDEEYEEEVYYEEEEYYEGDEYEVEEEVQEEYYEEEESEPAVPAPKPAFTAPVARAAPAPSSKPSVLAPFAAPFRATTSVTRPAASPPFNTTSPGTPAAEPRRQVKKVVKRKVNLTGKPKYINGVGSSTGTSAAATKASTAVPSPAPAPSAVPASQPKAGVRRIFGLGKKSTSTEIETAPATAQMNGNTQTIAAAGKGVSSGSQTFKARTYAKDPASASGQETPMELILGPDLFAESRLIRRSVVACTKDRDLTLLYFASKWNRECKEFYPALKDFYCTIALPQNLEIVYVSHDRSLADFKEIFATMPWPAMPTGTSSFKNELSKNLKIIETPALAVLDTQTGYCITTHAVSDVAALERKNFEQANDLVNTWRSIKPIPFEEVMMDVRLKHGKLERKPLYWQE</sequence>
<dbReference type="GO" id="GO:0047134">
    <property type="term" value="F:protein-disulfide reductase [NAD(P)H] activity"/>
    <property type="evidence" value="ECO:0007669"/>
    <property type="project" value="UniProtKB-EC"/>
</dbReference>
<dbReference type="PANTHER" id="PTHR13871:SF96">
    <property type="entry name" value="THIOREDOXIN DOMAIN-CONTAINING PROTEIN"/>
    <property type="match status" value="1"/>
</dbReference>
<evidence type="ECO:0000256" key="2">
    <source>
        <dbReference type="ARBA" id="ARBA00022737"/>
    </source>
</evidence>
<evidence type="ECO:0000313" key="9">
    <source>
        <dbReference type="EMBL" id="GAX11725.1"/>
    </source>
</evidence>
<feature type="compositionally biased region" description="Acidic residues" evidence="7">
    <location>
        <begin position="37"/>
        <end position="91"/>
    </location>
</feature>
<dbReference type="AlphaFoldDB" id="A0A1Z5JCL1"/>
<dbReference type="InterPro" id="IPR052259">
    <property type="entry name" value="Nucleoredoxin-like"/>
</dbReference>
<accession>A0A1Z5JCL1</accession>
<feature type="compositionally biased region" description="Low complexity" evidence="7">
    <location>
        <begin position="99"/>
        <end position="121"/>
    </location>
</feature>